<dbReference type="Gene3D" id="3.30.1520.10">
    <property type="entry name" value="Phox-like domain"/>
    <property type="match status" value="1"/>
</dbReference>
<proteinExistence type="predicted"/>
<dbReference type="GeneID" id="19953271"/>
<dbReference type="InterPro" id="IPR036871">
    <property type="entry name" value="PX_dom_sf"/>
</dbReference>
<dbReference type="OrthoDB" id="10254720at2759"/>
<accession>T0RC28</accession>
<evidence type="ECO:0000313" key="2">
    <source>
        <dbReference type="EMBL" id="EQC29773.1"/>
    </source>
</evidence>
<dbReference type="VEuPathDB" id="FungiDB:SDRG_12544"/>
<dbReference type="EMBL" id="JH767181">
    <property type="protein sequence ID" value="EQC29773.1"/>
    <property type="molecule type" value="Genomic_DNA"/>
</dbReference>
<organism evidence="2 3">
    <name type="scientific">Saprolegnia diclina (strain VS20)</name>
    <dbReference type="NCBI Taxonomy" id="1156394"/>
    <lineage>
        <taxon>Eukaryota</taxon>
        <taxon>Sar</taxon>
        <taxon>Stramenopiles</taxon>
        <taxon>Oomycota</taxon>
        <taxon>Saprolegniomycetes</taxon>
        <taxon>Saprolegniales</taxon>
        <taxon>Saprolegniaceae</taxon>
        <taxon>Saprolegnia</taxon>
    </lineage>
</organism>
<keyword evidence="3" id="KW-1185">Reference proteome</keyword>
<dbReference type="Pfam" id="PF00787">
    <property type="entry name" value="PX"/>
    <property type="match status" value="1"/>
</dbReference>
<dbReference type="OMA" id="INYVVAF"/>
<gene>
    <name evidence="2" type="ORF">SDRG_12544</name>
</gene>
<reference evidence="2 3" key="1">
    <citation type="submission" date="2012-04" db="EMBL/GenBank/DDBJ databases">
        <title>The Genome Sequence of Saprolegnia declina VS20.</title>
        <authorList>
            <consortium name="The Broad Institute Genome Sequencing Platform"/>
            <person name="Russ C."/>
            <person name="Nusbaum C."/>
            <person name="Tyler B."/>
            <person name="van West P."/>
            <person name="Dieguez-Uribeondo J."/>
            <person name="de Bruijn I."/>
            <person name="Tripathy S."/>
            <person name="Jiang R."/>
            <person name="Young S.K."/>
            <person name="Zeng Q."/>
            <person name="Gargeya S."/>
            <person name="Fitzgerald M."/>
            <person name="Haas B."/>
            <person name="Abouelleil A."/>
            <person name="Alvarado L."/>
            <person name="Arachchi H.M."/>
            <person name="Berlin A."/>
            <person name="Chapman S.B."/>
            <person name="Goldberg J."/>
            <person name="Griggs A."/>
            <person name="Gujja S."/>
            <person name="Hansen M."/>
            <person name="Howarth C."/>
            <person name="Imamovic A."/>
            <person name="Larimer J."/>
            <person name="McCowen C."/>
            <person name="Montmayeur A."/>
            <person name="Murphy C."/>
            <person name="Neiman D."/>
            <person name="Pearson M."/>
            <person name="Priest M."/>
            <person name="Roberts A."/>
            <person name="Saif S."/>
            <person name="Shea T."/>
            <person name="Sisk P."/>
            <person name="Sykes S."/>
            <person name="Wortman J."/>
            <person name="Nusbaum C."/>
            <person name="Birren B."/>
        </authorList>
    </citation>
    <scope>NUCLEOTIDE SEQUENCE [LARGE SCALE GENOMIC DNA]</scope>
    <source>
        <strain evidence="2 3">VS20</strain>
    </source>
</reference>
<sequence length="138" mass="15599">MGCTHSSSAVNTSSALVPTTAPIAPPQKVYLLSSYSIDETGVVLYHITSDEIVVTKRFTDFKLFHHDMSLLIEDLPPLPEAGLRTYWRRHDVAMIESRRERFQEFINYVVAFDDEILNSALEVFCAVRLGVSDDADLY</sequence>
<evidence type="ECO:0000259" key="1">
    <source>
        <dbReference type="PROSITE" id="PS50195"/>
    </source>
</evidence>
<evidence type="ECO:0000313" key="3">
    <source>
        <dbReference type="Proteomes" id="UP000030762"/>
    </source>
</evidence>
<dbReference type="RefSeq" id="XP_008616839.1">
    <property type="nucleotide sequence ID" value="XM_008618617.1"/>
</dbReference>
<dbReference type="PROSITE" id="PS50195">
    <property type="entry name" value="PX"/>
    <property type="match status" value="1"/>
</dbReference>
<dbReference type="AlphaFoldDB" id="T0RC28"/>
<feature type="domain" description="PX" evidence="1">
    <location>
        <begin position="1"/>
        <end position="138"/>
    </location>
</feature>
<name>T0RC28_SAPDV</name>
<dbReference type="InterPro" id="IPR001683">
    <property type="entry name" value="PX_dom"/>
</dbReference>
<dbReference type="CDD" id="cd06093">
    <property type="entry name" value="PX_domain"/>
    <property type="match status" value="1"/>
</dbReference>
<dbReference type="InParanoid" id="T0RC28"/>
<dbReference type="GO" id="GO:0035091">
    <property type="term" value="F:phosphatidylinositol binding"/>
    <property type="evidence" value="ECO:0007669"/>
    <property type="project" value="InterPro"/>
</dbReference>
<protein>
    <recommendedName>
        <fullName evidence="1">PX domain-containing protein</fullName>
    </recommendedName>
</protein>
<dbReference type="Proteomes" id="UP000030762">
    <property type="component" value="Unassembled WGS sequence"/>
</dbReference>
<dbReference type="SUPFAM" id="SSF64268">
    <property type="entry name" value="PX domain"/>
    <property type="match status" value="1"/>
</dbReference>